<organism evidence="1 2">
    <name type="scientific">Channa striata</name>
    <name type="common">Snakehead murrel</name>
    <name type="synonym">Ophicephalus striatus</name>
    <dbReference type="NCBI Taxonomy" id="64152"/>
    <lineage>
        <taxon>Eukaryota</taxon>
        <taxon>Metazoa</taxon>
        <taxon>Chordata</taxon>
        <taxon>Craniata</taxon>
        <taxon>Vertebrata</taxon>
        <taxon>Euteleostomi</taxon>
        <taxon>Actinopterygii</taxon>
        <taxon>Neopterygii</taxon>
        <taxon>Teleostei</taxon>
        <taxon>Neoteleostei</taxon>
        <taxon>Acanthomorphata</taxon>
        <taxon>Anabantaria</taxon>
        <taxon>Anabantiformes</taxon>
        <taxon>Channoidei</taxon>
        <taxon>Channidae</taxon>
        <taxon>Channa</taxon>
    </lineage>
</organism>
<keyword evidence="2" id="KW-1185">Reference proteome</keyword>
<dbReference type="AlphaFoldDB" id="A0AA88M2B5"/>
<sequence>MHTGREEAGTKRENVVSERREGGGICCRQRPGSAQALCWLGWLPIDWKTTGCGRTDKGGCGLTVPLLIGGFRYKGGLSNKLSSSEKLLPAHQATTAARLLQV</sequence>
<accession>A0AA88M2B5</accession>
<protein>
    <submittedName>
        <fullName evidence="1">Uncharacterized protein</fullName>
    </submittedName>
</protein>
<comment type="caution">
    <text evidence="1">The sequence shown here is derived from an EMBL/GenBank/DDBJ whole genome shotgun (WGS) entry which is preliminary data.</text>
</comment>
<dbReference type="Proteomes" id="UP001187415">
    <property type="component" value="Unassembled WGS sequence"/>
</dbReference>
<evidence type="ECO:0000313" key="1">
    <source>
        <dbReference type="EMBL" id="KAK2828904.1"/>
    </source>
</evidence>
<dbReference type="EMBL" id="JAUPFM010000015">
    <property type="protein sequence ID" value="KAK2828904.1"/>
    <property type="molecule type" value="Genomic_DNA"/>
</dbReference>
<name>A0AA88M2B5_CHASR</name>
<gene>
    <name evidence="1" type="ORF">Q5P01_019938</name>
</gene>
<proteinExistence type="predicted"/>
<reference evidence="1" key="1">
    <citation type="submission" date="2023-07" db="EMBL/GenBank/DDBJ databases">
        <title>Chromosome-level Genome Assembly of Striped Snakehead (Channa striata).</title>
        <authorList>
            <person name="Liu H."/>
        </authorList>
    </citation>
    <scope>NUCLEOTIDE SEQUENCE</scope>
    <source>
        <strain evidence="1">Gz</strain>
        <tissue evidence="1">Muscle</tissue>
    </source>
</reference>
<evidence type="ECO:0000313" key="2">
    <source>
        <dbReference type="Proteomes" id="UP001187415"/>
    </source>
</evidence>